<feature type="non-terminal residue" evidence="2">
    <location>
        <position position="1"/>
    </location>
</feature>
<feature type="non-terminal residue" evidence="2">
    <location>
        <position position="153"/>
    </location>
</feature>
<organism evidence="2 3">
    <name type="scientific">Jaapia argillacea MUCL 33604</name>
    <dbReference type="NCBI Taxonomy" id="933084"/>
    <lineage>
        <taxon>Eukaryota</taxon>
        <taxon>Fungi</taxon>
        <taxon>Dikarya</taxon>
        <taxon>Basidiomycota</taxon>
        <taxon>Agaricomycotina</taxon>
        <taxon>Agaricomycetes</taxon>
        <taxon>Agaricomycetidae</taxon>
        <taxon>Jaapiales</taxon>
        <taxon>Jaapiaceae</taxon>
        <taxon>Jaapia</taxon>
    </lineage>
</organism>
<dbReference type="EMBL" id="KL197794">
    <property type="protein sequence ID" value="KDQ49230.1"/>
    <property type="molecule type" value="Genomic_DNA"/>
</dbReference>
<proteinExistence type="predicted"/>
<dbReference type="OrthoDB" id="3269400at2759"/>
<keyword evidence="1" id="KW-0175">Coiled coil</keyword>
<keyword evidence="3" id="KW-1185">Reference proteome</keyword>
<protein>
    <submittedName>
        <fullName evidence="2">Uncharacterized protein</fullName>
    </submittedName>
</protein>
<sequence length="153" mass="17496">LRLNFTSAPGIHVPSAISESQMEVDALEVQIRELRAQLQMLEERRDVAQGRCFNLKSLSAPIRRLPSDLLSEIFNHTLQYGSTGPVYDPFPLLLTHVCSYWRHLALSTPTLWSPIRARPTDAQLVYYRALWNHFLLHSGTTPLSLFLDFAHVE</sequence>
<dbReference type="Proteomes" id="UP000027265">
    <property type="component" value="Unassembled WGS sequence"/>
</dbReference>
<accession>A0A067P5W2</accession>
<feature type="coiled-coil region" evidence="1">
    <location>
        <begin position="17"/>
        <end position="51"/>
    </location>
</feature>
<dbReference type="Gene3D" id="1.20.1280.50">
    <property type="match status" value="1"/>
</dbReference>
<dbReference type="HOGENOM" id="CLU_018544_3_1_1"/>
<evidence type="ECO:0000313" key="2">
    <source>
        <dbReference type="EMBL" id="KDQ49230.1"/>
    </source>
</evidence>
<dbReference type="AlphaFoldDB" id="A0A067P5W2"/>
<gene>
    <name evidence="2" type="ORF">JAAARDRAFT_111790</name>
</gene>
<evidence type="ECO:0000313" key="3">
    <source>
        <dbReference type="Proteomes" id="UP000027265"/>
    </source>
</evidence>
<dbReference type="InParanoid" id="A0A067P5W2"/>
<evidence type="ECO:0000256" key="1">
    <source>
        <dbReference type="SAM" id="Coils"/>
    </source>
</evidence>
<reference evidence="3" key="1">
    <citation type="journal article" date="2014" name="Proc. Natl. Acad. Sci. U.S.A.">
        <title>Extensive sampling of basidiomycete genomes demonstrates inadequacy of the white-rot/brown-rot paradigm for wood decay fungi.</title>
        <authorList>
            <person name="Riley R."/>
            <person name="Salamov A.A."/>
            <person name="Brown D.W."/>
            <person name="Nagy L.G."/>
            <person name="Floudas D."/>
            <person name="Held B.W."/>
            <person name="Levasseur A."/>
            <person name="Lombard V."/>
            <person name="Morin E."/>
            <person name="Otillar R."/>
            <person name="Lindquist E.A."/>
            <person name="Sun H."/>
            <person name="LaButti K.M."/>
            <person name="Schmutz J."/>
            <person name="Jabbour D."/>
            <person name="Luo H."/>
            <person name="Baker S.E."/>
            <person name="Pisabarro A.G."/>
            <person name="Walton J.D."/>
            <person name="Blanchette R.A."/>
            <person name="Henrissat B."/>
            <person name="Martin F."/>
            <person name="Cullen D."/>
            <person name="Hibbett D.S."/>
            <person name="Grigoriev I.V."/>
        </authorList>
    </citation>
    <scope>NUCLEOTIDE SEQUENCE [LARGE SCALE GENOMIC DNA]</scope>
    <source>
        <strain evidence="3">MUCL 33604</strain>
    </source>
</reference>
<name>A0A067P5W2_9AGAM</name>